<evidence type="ECO:0000256" key="8">
    <source>
        <dbReference type="ARBA" id="ARBA00023170"/>
    </source>
</evidence>
<keyword evidence="5 10" id="KW-0812">Transmembrane</keyword>
<name>A0ABW7FQU1_9BURK</name>
<dbReference type="InterPro" id="IPR012910">
    <property type="entry name" value="Plug_dom"/>
</dbReference>
<feature type="chain" id="PRO_5046874292" evidence="13">
    <location>
        <begin position="23"/>
        <end position="937"/>
    </location>
</feature>
<dbReference type="RefSeq" id="WP_394457749.1">
    <property type="nucleotide sequence ID" value="NZ_JBIGHZ010000001.1"/>
</dbReference>
<evidence type="ECO:0000256" key="7">
    <source>
        <dbReference type="ARBA" id="ARBA00023136"/>
    </source>
</evidence>
<keyword evidence="13" id="KW-0732">Signal</keyword>
<keyword evidence="4 10" id="KW-1134">Transmembrane beta strand</keyword>
<dbReference type="Pfam" id="PF00593">
    <property type="entry name" value="TonB_dep_Rec_b-barrel"/>
    <property type="match status" value="1"/>
</dbReference>
<dbReference type="InterPro" id="IPR000531">
    <property type="entry name" value="Beta-barrel_TonB"/>
</dbReference>
<dbReference type="PANTHER" id="PTHR47234">
    <property type="match status" value="1"/>
</dbReference>
<evidence type="ECO:0000256" key="11">
    <source>
        <dbReference type="RuleBase" id="RU003357"/>
    </source>
</evidence>
<evidence type="ECO:0000256" key="1">
    <source>
        <dbReference type="ARBA" id="ARBA00004571"/>
    </source>
</evidence>
<proteinExistence type="inferred from homology"/>
<comment type="similarity">
    <text evidence="2 10 11">Belongs to the TonB-dependent receptor family.</text>
</comment>
<feature type="region of interest" description="Disordered" evidence="12">
    <location>
        <begin position="650"/>
        <end position="669"/>
    </location>
</feature>
<evidence type="ECO:0000313" key="16">
    <source>
        <dbReference type="EMBL" id="MFG6446682.1"/>
    </source>
</evidence>
<keyword evidence="17" id="KW-1185">Reference proteome</keyword>
<organism evidence="16 17">
    <name type="scientific">Roseateles rivi</name>
    <dbReference type="NCBI Taxonomy" id="3299028"/>
    <lineage>
        <taxon>Bacteria</taxon>
        <taxon>Pseudomonadati</taxon>
        <taxon>Pseudomonadota</taxon>
        <taxon>Betaproteobacteria</taxon>
        <taxon>Burkholderiales</taxon>
        <taxon>Sphaerotilaceae</taxon>
        <taxon>Roseateles</taxon>
    </lineage>
</organism>
<evidence type="ECO:0000256" key="10">
    <source>
        <dbReference type="PROSITE-ProRule" id="PRU01360"/>
    </source>
</evidence>
<dbReference type="Pfam" id="PF07715">
    <property type="entry name" value="Plug"/>
    <property type="match status" value="1"/>
</dbReference>
<dbReference type="Proteomes" id="UP001606099">
    <property type="component" value="Unassembled WGS sequence"/>
</dbReference>
<evidence type="ECO:0000313" key="17">
    <source>
        <dbReference type="Proteomes" id="UP001606099"/>
    </source>
</evidence>
<evidence type="ECO:0000256" key="13">
    <source>
        <dbReference type="SAM" id="SignalP"/>
    </source>
</evidence>
<dbReference type="Gene3D" id="2.40.170.20">
    <property type="entry name" value="TonB-dependent receptor, beta-barrel domain"/>
    <property type="match status" value="1"/>
</dbReference>
<dbReference type="SUPFAM" id="SSF56935">
    <property type="entry name" value="Porins"/>
    <property type="match status" value="1"/>
</dbReference>
<sequence length="937" mass="100533">MNRFSQAMTLALCALAGSQALAQNTTLDKVTVTGSSIKRLESETALPVTVVTREQIEKTGATSTEEVLKRLSANSAMFSDTTQGAGYATSNANLRGLGANSTLVLLNGRRLANHPFGSIGGSASVDLNSIPFAAIERIEVLRDGASAVYGTDAVGGVINFITRKDYRSGEVSLRYGNTEANIGGAEKGASLALGFGDLASQGFNVLLTANVQKNTRLRAVDQQFYNRGVQEVPGSAPPSSSAPFPGYIESLIAPGAYPELNPGANYTSCGNGTSFVVDTGAVSPNGTSIRRCRFIYAATLDNLPDQDKGDLFGRLTLNLNKDHQLFAEGSFARSHSIGRIAPTPIRYGFGPFNAQKFDFEPVLMPVSSKYFPLALLTQMGIGAKNVYKTDANGAPVLDKDGNRILQYRGYDNDGDGFAEVALRAIPAGNRINDNTNTQQRLVVGATGQLSGWDYDTALNVSRAQGLLNYKGYVQEARFLEALKTGNLNPFGPGDAKDAELWRYAAMEGDMRKSSSTTTAFDFKVSRELMAMRGGAMALAAGVDLRRESADDKPLNADYAAGNHIGGEGSVPATKASRTVKAVFSELSMPFAKGWEASLAARFDHYSDFGSTFNPRASLRFQPMRELLLRAAAGTGFRAPTLWDVNSPPSFSNTADSVNDPECPDPSEVEGRCATQLPTRSAAASGLKPEKSRQFSLGAVIEPSANLSVAVDYWRIAKRDQIGVIAANTLLQTPELYSRFKSRVHRNADGFVLFVDTPVDNLGELRTSGVDLDVRGRLNLGNAGRLNLGYAGTYVAQYDSQKYAGGPFGSFAGTGGDSTLAPVPRWMHTASAEWQLKDLSLVLEHTYVRGWVESAESVDANIGVAEPHAVASTQRVNMSMAYRGFKNTTLRIGVRNLFNEEPPYVASSSYGSHASGYAASFADPRGRYWYAGLSYQFK</sequence>
<feature type="domain" description="TonB-dependent receptor plug" evidence="15">
    <location>
        <begin position="42"/>
        <end position="157"/>
    </location>
</feature>
<keyword evidence="7 10" id="KW-0472">Membrane</keyword>
<protein>
    <submittedName>
        <fullName evidence="16">TonB-dependent receptor</fullName>
    </submittedName>
</protein>
<dbReference type="CDD" id="cd01347">
    <property type="entry name" value="ligand_gated_channel"/>
    <property type="match status" value="1"/>
</dbReference>
<gene>
    <name evidence="16" type="ORF">ACG0Z6_00345</name>
</gene>
<keyword evidence="3 10" id="KW-0813">Transport</keyword>
<evidence type="ECO:0000256" key="9">
    <source>
        <dbReference type="ARBA" id="ARBA00023237"/>
    </source>
</evidence>
<evidence type="ECO:0000256" key="3">
    <source>
        <dbReference type="ARBA" id="ARBA00022448"/>
    </source>
</evidence>
<reference evidence="16 17" key="1">
    <citation type="submission" date="2024-08" db="EMBL/GenBank/DDBJ databases">
        <authorList>
            <person name="Lu H."/>
        </authorList>
    </citation>
    <scope>NUCLEOTIDE SEQUENCE [LARGE SCALE GENOMIC DNA]</scope>
    <source>
        <strain evidence="16 17">BYS180W</strain>
    </source>
</reference>
<feature type="signal peptide" evidence="13">
    <location>
        <begin position="1"/>
        <end position="22"/>
    </location>
</feature>
<keyword evidence="6 11" id="KW-0798">TonB box</keyword>
<evidence type="ECO:0000256" key="4">
    <source>
        <dbReference type="ARBA" id="ARBA00022452"/>
    </source>
</evidence>
<evidence type="ECO:0000259" key="14">
    <source>
        <dbReference type="Pfam" id="PF00593"/>
    </source>
</evidence>
<comment type="caution">
    <text evidence="16">The sequence shown here is derived from an EMBL/GenBank/DDBJ whole genome shotgun (WGS) entry which is preliminary data.</text>
</comment>
<dbReference type="EMBL" id="JBIGHZ010000001">
    <property type="protein sequence ID" value="MFG6446682.1"/>
    <property type="molecule type" value="Genomic_DNA"/>
</dbReference>
<evidence type="ECO:0000256" key="2">
    <source>
        <dbReference type="ARBA" id="ARBA00009810"/>
    </source>
</evidence>
<keyword evidence="9 10" id="KW-0998">Cell outer membrane</keyword>
<evidence type="ECO:0000259" key="15">
    <source>
        <dbReference type="Pfam" id="PF07715"/>
    </source>
</evidence>
<accession>A0ABW7FQU1</accession>
<dbReference type="InterPro" id="IPR036942">
    <property type="entry name" value="Beta-barrel_TonB_sf"/>
</dbReference>
<dbReference type="Gene3D" id="2.170.130.10">
    <property type="entry name" value="TonB-dependent receptor, plug domain"/>
    <property type="match status" value="1"/>
</dbReference>
<evidence type="ECO:0000256" key="12">
    <source>
        <dbReference type="SAM" id="MobiDB-lite"/>
    </source>
</evidence>
<evidence type="ECO:0000256" key="5">
    <source>
        <dbReference type="ARBA" id="ARBA00022692"/>
    </source>
</evidence>
<comment type="subcellular location">
    <subcellularLocation>
        <location evidence="1 10">Cell outer membrane</location>
        <topology evidence="1 10">Multi-pass membrane protein</topology>
    </subcellularLocation>
</comment>
<dbReference type="PROSITE" id="PS52016">
    <property type="entry name" value="TONB_DEPENDENT_REC_3"/>
    <property type="match status" value="1"/>
</dbReference>
<dbReference type="PANTHER" id="PTHR47234:SF2">
    <property type="entry name" value="TONB-DEPENDENT RECEPTOR"/>
    <property type="match status" value="1"/>
</dbReference>
<feature type="domain" description="TonB-dependent receptor-like beta-barrel" evidence="14">
    <location>
        <begin position="400"/>
        <end position="896"/>
    </location>
</feature>
<dbReference type="InterPro" id="IPR037066">
    <property type="entry name" value="Plug_dom_sf"/>
</dbReference>
<dbReference type="InterPro" id="IPR039426">
    <property type="entry name" value="TonB-dep_rcpt-like"/>
</dbReference>
<evidence type="ECO:0000256" key="6">
    <source>
        <dbReference type="ARBA" id="ARBA00023077"/>
    </source>
</evidence>
<keyword evidence="8 16" id="KW-0675">Receptor</keyword>